<organism evidence="10 11">
    <name type="scientific">Caldimonas thermodepolymerans</name>
    <dbReference type="NCBI Taxonomy" id="215580"/>
    <lineage>
        <taxon>Bacteria</taxon>
        <taxon>Pseudomonadati</taxon>
        <taxon>Pseudomonadota</taxon>
        <taxon>Betaproteobacteria</taxon>
        <taxon>Burkholderiales</taxon>
        <taxon>Sphaerotilaceae</taxon>
        <taxon>Caldimonas</taxon>
    </lineage>
</organism>
<dbReference type="InterPro" id="IPR025110">
    <property type="entry name" value="AMP-bd_C"/>
</dbReference>
<dbReference type="Gene3D" id="2.30.38.10">
    <property type="entry name" value="Luciferase, Domain 3"/>
    <property type="match status" value="2"/>
</dbReference>
<dbReference type="InterPro" id="IPR018201">
    <property type="entry name" value="Ketoacyl_synth_AS"/>
</dbReference>
<dbReference type="NCBIfam" id="TIGR01733">
    <property type="entry name" value="AA-adenyl-dom"/>
    <property type="match status" value="3"/>
</dbReference>
<feature type="compositionally biased region" description="Pro residues" evidence="7">
    <location>
        <begin position="3164"/>
        <end position="3174"/>
    </location>
</feature>
<dbReference type="InterPro" id="IPR023213">
    <property type="entry name" value="CAT-like_dom_sf"/>
</dbReference>
<feature type="region of interest" description="Disordered" evidence="7">
    <location>
        <begin position="2197"/>
        <end position="2219"/>
    </location>
</feature>
<dbReference type="SUPFAM" id="SSF47336">
    <property type="entry name" value="ACP-like"/>
    <property type="match status" value="4"/>
</dbReference>
<dbReference type="SMART" id="SM00823">
    <property type="entry name" value="PKS_PP"/>
    <property type="match status" value="4"/>
</dbReference>
<feature type="domain" description="Carrier" evidence="8">
    <location>
        <begin position="4240"/>
        <end position="4317"/>
    </location>
</feature>
<dbReference type="InterPro" id="IPR016035">
    <property type="entry name" value="Acyl_Trfase/lysoPLipase"/>
</dbReference>
<dbReference type="CDD" id="cd19531">
    <property type="entry name" value="LCL_NRPS-like"/>
    <property type="match status" value="1"/>
</dbReference>
<gene>
    <name evidence="10" type="ORF">EV676_101273</name>
</gene>
<dbReference type="GO" id="GO:0004312">
    <property type="term" value="F:fatty acid synthase activity"/>
    <property type="evidence" value="ECO:0007669"/>
    <property type="project" value="InterPro"/>
</dbReference>
<dbReference type="InterPro" id="IPR015422">
    <property type="entry name" value="PyrdxlP-dep_Trfase_small"/>
</dbReference>
<dbReference type="GO" id="GO:0044550">
    <property type="term" value="P:secondary metabolite biosynthetic process"/>
    <property type="evidence" value="ECO:0007669"/>
    <property type="project" value="UniProtKB-ARBA"/>
</dbReference>
<dbReference type="GO" id="GO:0008483">
    <property type="term" value="F:transaminase activity"/>
    <property type="evidence" value="ECO:0007669"/>
    <property type="project" value="InterPro"/>
</dbReference>
<dbReference type="Gene3D" id="3.40.50.12780">
    <property type="entry name" value="N-terminal domain of ligase-like"/>
    <property type="match status" value="1"/>
</dbReference>
<dbReference type="Pfam" id="PF02801">
    <property type="entry name" value="Ketoacyl-synt_C"/>
    <property type="match status" value="1"/>
</dbReference>
<dbReference type="InterPro" id="IPR014030">
    <property type="entry name" value="Ketoacyl_synth_N"/>
</dbReference>
<dbReference type="InterPro" id="IPR000873">
    <property type="entry name" value="AMP-dep_synth/lig_dom"/>
</dbReference>
<dbReference type="Gene3D" id="3.30.300.30">
    <property type="match status" value="3"/>
</dbReference>
<dbReference type="InterPro" id="IPR029058">
    <property type="entry name" value="AB_hydrolase_fold"/>
</dbReference>
<dbReference type="InterPro" id="IPR045851">
    <property type="entry name" value="AMP-bd_C_sf"/>
</dbReference>
<dbReference type="PRINTS" id="PR01483">
    <property type="entry name" value="FASYNTHASE"/>
</dbReference>
<evidence type="ECO:0000256" key="6">
    <source>
        <dbReference type="ARBA" id="ARBA00029443"/>
    </source>
</evidence>
<dbReference type="FunFam" id="3.40.50.980:FF:000001">
    <property type="entry name" value="Non-ribosomal peptide synthetase"/>
    <property type="match status" value="2"/>
</dbReference>
<dbReference type="SUPFAM" id="SSF53901">
    <property type="entry name" value="Thiolase-like"/>
    <property type="match status" value="1"/>
</dbReference>
<dbReference type="InterPro" id="IPR010071">
    <property type="entry name" value="AA_adenyl_dom"/>
</dbReference>
<dbReference type="Proteomes" id="UP000294772">
    <property type="component" value="Unassembled WGS sequence"/>
</dbReference>
<dbReference type="Gene3D" id="3.40.47.10">
    <property type="match status" value="1"/>
</dbReference>
<dbReference type="Gene3D" id="3.40.50.980">
    <property type="match status" value="4"/>
</dbReference>
<dbReference type="Pfam" id="PF16197">
    <property type="entry name" value="KAsynt_C_assoc"/>
    <property type="match status" value="1"/>
</dbReference>
<proteinExistence type="inferred from homology"/>
<evidence type="ECO:0000256" key="3">
    <source>
        <dbReference type="ARBA" id="ARBA00022553"/>
    </source>
</evidence>
<comment type="similarity">
    <text evidence="6">In the C-terminal section; belongs to the NRP synthetase family.</text>
</comment>
<dbReference type="PROSITE" id="PS00012">
    <property type="entry name" value="PHOSPHOPANTETHEINE"/>
    <property type="match status" value="2"/>
</dbReference>
<dbReference type="Gene3D" id="3.30.70.3290">
    <property type="match status" value="1"/>
</dbReference>
<dbReference type="Gene3D" id="1.10.1200.10">
    <property type="entry name" value="ACP-like"/>
    <property type="match status" value="3"/>
</dbReference>
<evidence type="ECO:0000256" key="4">
    <source>
        <dbReference type="ARBA" id="ARBA00022679"/>
    </source>
</evidence>
<dbReference type="PROSITE" id="PS52004">
    <property type="entry name" value="KS3_2"/>
    <property type="match status" value="1"/>
</dbReference>
<dbReference type="Gene3D" id="3.40.366.10">
    <property type="entry name" value="Malonyl-Coenzyme A Acyl Carrier Protein, domain 2"/>
    <property type="match status" value="1"/>
</dbReference>
<dbReference type="InterPro" id="IPR015424">
    <property type="entry name" value="PyrdxlP-dep_Trfase"/>
</dbReference>
<dbReference type="InterPro" id="IPR020841">
    <property type="entry name" value="PKS_Beta-ketoAc_synthase_dom"/>
</dbReference>
<dbReference type="CDD" id="cd00833">
    <property type="entry name" value="PKS"/>
    <property type="match status" value="1"/>
</dbReference>
<keyword evidence="3" id="KW-0597">Phosphoprotein</keyword>
<keyword evidence="5" id="KW-0663">Pyridoxal phosphate</keyword>
<dbReference type="Pfam" id="PF00109">
    <property type="entry name" value="ketoacyl-synt"/>
    <property type="match status" value="1"/>
</dbReference>
<dbReference type="InterPro" id="IPR006162">
    <property type="entry name" value="Ppantetheine_attach_site"/>
</dbReference>
<evidence type="ECO:0000259" key="9">
    <source>
        <dbReference type="PROSITE" id="PS52004"/>
    </source>
</evidence>
<dbReference type="Gene3D" id="3.90.1150.10">
    <property type="entry name" value="Aspartate Aminotransferase, domain 1"/>
    <property type="match status" value="1"/>
</dbReference>
<dbReference type="GO" id="GO:0006633">
    <property type="term" value="P:fatty acid biosynthetic process"/>
    <property type="evidence" value="ECO:0007669"/>
    <property type="project" value="InterPro"/>
</dbReference>
<dbReference type="GO" id="GO:0031177">
    <property type="term" value="F:phosphopantetheine binding"/>
    <property type="evidence" value="ECO:0007669"/>
    <property type="project" value="InterPro"/>
</dbReference>
<dbReference type="InterPro" id="IPR016039">
    <property type="entry name" value="Thiolase-like"/>
</dbReference>
<dbReference type="SUPFAM" id="SSF53383">
    <property type="entry name" value="PLP-dependent transferases"/>
    <property type="match status" value="1"/>
</dbReference>
<dbReference type="InterPro" id="IPR001227">
    <property type="entry name" value="Ac_transferase_dom_sf"/>
</dbReference>
<dbReference type="Gene3D" id="3.30.559.30">
    <property type="entry name" value="Nonribosomal peptide synthetase, condensation domain"/>
    <property type="match status" value="2"/>
</dbReference>
<keyword evidence="2" id="KW-0596">Phosphopantetheine</keyword>
<feature type="domain" description="Carrier" evidence="8">
    <location>
        <begin position="1524"/>
        <end position="1599"/>
    </location>
</feature>
<dbReference type="InterPro" id="IPR036736">
    <property type="entry name" value="ACP-like_sf"/>
</dbReference>
<dbReference type="GO" id="GO:0043041">
    <property type="term" value="P:amino acid activation for nonribosomal peptide biosynthetic process"/>
    <property type="evidence" value="ECO:0007669"/>
    <property type="project" value="TreeGrafter"/>
</dbReference>
<dbReference type="FunFam" id="3.40.50.12780:FF:000012">
    <property type="entry name" value="Non-ribosomal peptide synthetase"/>
    <property type="match status" value="2"/>
</dbReference>
<dbReference type="InterPro" id="IPR020806">
    <property type="entry name" value="PKS_PP-bd"/>
</dbReference>
<dbReference type="InterPro" id="IPR014043">
    <property type="entry name" value="Acyl_transferase_dom"/>
</dbReference>
<dbReference type="PROSITE" id="PS50075">
    <property type="entry name" value="CARRIER"/>
    <property type="match status" value="4"/>
</dbReference>
<comment type="caution">
    <text evidence="10">The sequence shown here is derived from an EMBL/GenBank/DDBJ whole genome shotgun (WGS) entry which is preliminary data.</text>
</comment>
<dbReference type="FunFam" id="3.30.300.30:FF:000015">
    <property type="entry name" value="Nonribosomal peptide synthase SidD"/>
    <property type="match status" value="1"/>
</dbReference>
<evidence type="ECO:0000256" key="1">
    <source>
        <dbReference type="ARBA" id="ARBA00001957"/>
    </source>
</evidence>
<keyword evidence="4" id="KW-0808">Transferase</keyword>
<reference evidence="10 11" key="1">
    <citation type="submission" date="2019-03" db="EMBL/GenBank/DDBJ databases">
        <title>Genomic Encyclopedia of Type Strains, Phase IV (KMG-IV): sequencing the most valuable type-strain genomes for metagenomic binning, comparative biology and taxonomic classification.</title>
        <authorList>
            <person name="Goeker M."/>
        </authorList>
    </citation>
    <scope>NUCLEOTIDE SEQUENCE [LARGE SCALE GENOMIC DNA]</scope>
    <source>
        <strain evidence="10 11">DSM 15264</strain>
    </source>
</reference>
<dbReference type="GO" id="GO:0030170">
    <property type="term" value="F:pyridoxal phosphate binding"/>
    <property type="evidence" value="ECO:0007669"/>
    <property type="project" value="InterPro"/>
</dbReference>
<evidence type="ECO:0000259" key="8">
    <source>
        <dbReference type="PROSITE" id="PS50075"/>
    </source>
</evidence>
<dbReference type="SMART" id="SM00825">
    <property type="entry name" value="PKS_KS"/>
    <property type="match status" value="1"/>
</dbReference>
<dbReference type="SMART" id="SM00827">
    <property type="entry name" value="PKS_AT"/>
    <property type="match status" value="1"/>
</dbReference>
<dbReference type="GO" id="GO:0005829">
    <property type="term" value="C:cytosol"/>
    <property type="evidence" value="ECO:0007669"/>
    <property type="project" value="TreeGrafter"/>
</dbReference>
<dbReference type="InterPro" id="IPR016036">
    <property type="entry name" value="Malonyl_transacylase_ACP-bd"/>
</dbReference>
<protein>
    <submittedName>
        <fullName evidence="10">Amino acid adenylation domain-containing protein</fullName>
    </submittedName>
</protein>
<feature type="region of interest" description="Disordered" evidence="7">
    <location>
        <begin position="3153"/>
        <end position="3175"/>
    </location>
</feature>
<dbReference type="SUPFAM" id="SSF52777">
    <property type="entry name" value="CoA-dependent acyltransferases"/>
    <property type="match status" value="4"/>
</dbReference>
<dbReference type="GO" id="GO:0004315">
    <property type="term" value="F:3-oxoacyl-[acyl-carrier-protein] synthase activity"/>
    <property type="evidence" value="ECO:0007669"/>
    <property type="project" value="InterPro"/>
</dbReference>
<dbReference type="InterPro" id="IPR001242">
    <property type="entry name" value="Condensation_dom"/>
</dbReference>
<dbReference type="Pfam" id="PF00668">
    <property type="entry name" value="Condensation"/>
    <property type="match status" value="2"/>
</dbReference>
<dbReference type="Pfam" id="PF00698">
    <property type="entry name" value="Acyl_transf_1"/>
    <property type="match status" value="1"/>
</dbReference>
<accession>A0AA46HXE6</accession>
<name>A0AA46HXE6_9BURK</name>
<feature type="domain" description="Carrier" evidence="8">
    <location>
        <begin position="3179"/>
        <end position="3254"/>
    </location>
</feature>
<dbReference type="InterPro" id="IPR005814">
    <property type="entry name" value="Aminotrans_3"/>
</dbReference>
<dbReference type="InterPro" id="IPR042099">
    <property type="entry name" value="ANL_N_sf"/>
</dbReference>
<comment type="cofactor">
    <cofactor evidence="1">
        <name>pantetheine 4'-phosphate</name>
        <dbReference type="ChEBI" id="CHEBI:47942"/>
    </cofactor>
</comment>
<dbReference type="Pfam" id="PF00501">
    <property type="entry name" value="AMP-binding"/>
    <property type="match status" value="3"/>
</dbReference>
<dbReference type="Pfam" id="PF00550">
    <property type="entry name" value="PP-binding"/>
    <property type="match status" value="4"/>
</dbReference>
<evidence type="ECO:0000256" key="2">
    <source>
        <dbReference type="ARBA" id="ARBA00022450"/>
    </source>
</evidence>
<dbReference type="InterPro" id="IPR032821">
    <property type="entry name" value="PKS_assoc"/>
</dbReference>
<dbReference type="InterPro" id="IPR014031">
    <property type="entry name" value="Ketoacyl_synth_C"/>
</dbReference>
<dbReference type="PROSITE" id="PS00455">
    <property type="entry name" value="AMP_BINDING"/>
    <property type="match status" value="3"/>
</dbReference>
<dbReference type="PANTHER" id="PTHR45527:SF1">
    <property type="entry name" value="FATTY ACID SYNTHASE"/>
    <property type="match status" value="1"/>
</dbReference>
<feature type="region of interest" description="Disordered" evidence="7">
    <location>
        <begin position="1700"/>
        <end position="1721"/>
    </location>
</feature>
<dbReference type="Gene3D" id="3.30.559.10">
    <property type="entry name" value="Chloramphenicol acetyltransferase-like domain"/>
    <property type="match status" value="2"/>
</dbReference>
<feature type="domain" description="Ketosynthase family 3 (KS3)" evidence="9">
    <location>
        <begin position="610"/>
        <end position="1035"/>
    </location>
</feature>
<dbReference type="SUPFAM" id="SSF55048">
    <property type="entry name" value="Probable ACP-binding domain of malonyl-CoA ACP transacylase"/>
    <property type="match status" value="1"/>
</dbReference>
<dbReference type="Gene3D" id="3.40.640.10">
    <property type="entry name" value="Type I PLP-dependent aspartate aminotransferase-like (Major domain)"/>
    <property type="match status" value="1"/>
</dbReference>
<dbReference type="Gene3D" id="3.40.50.1820">
    <property type="entry name" value="alpha/beta hydrolase"/>
    <property type="match status" value="1"/>
</dbReference>
<sequence>MNHHLPAGGSRPDPLPEPPPLHLWLHEAATRWPERPALVHVDGDTLDYRALAAAVTARAREMSAAGLRAGDRVALAATRSIATVVDILAAVEAGVGYVPLDLGYPADRLAAMLEDARPRTVLGEPEALARLEAATGKLPTLAAPAPPGLATFGAEPDLTYVLFTSGSTGRPKGVAMGARPLRHLIAWHAEHPRLGQPAVTLQFAPLSFDVHFQEIFSTLACGGTLVLVDDARRRDPARLCQVLLEQRVERIFLPYVALQMLADAAREVLPRHLRDVVSAGEQLQVTPAIRWLFGQLADAVLHNHYGPTESHVVTAHELHGDPDTWPVIPPIGRALPHVQLALRDGDGGALIDAEAGTGELLLGGDTLAHGYLGREDLSRERFRDDIPGLSGRWYTTGDLVQRDADGTCTYLGRADQQLKVDGFRIEPGEIEVVLMAHEAVREAVVTAPELPGIGKQLMAHLVLRPGHADTPQLSATLRAHLRERLPEYMVPVRYMVLERLPTTPSGKIDRRHLPLPEVDPGTPADAATLVHRLWEELLGVPGIPEDANLFELGAKSLLVLRFVTRLREAGVQGLSVADVYDRPTIAGIRSVLEGWPQARRARTGRQASGQGGIAIVGMATRTAGARNVEEFWDNLVAGREGIRHFRPEELDPSIPESLRSRSNFVAARGVLDDVARFDAGFFGIPAREATVLDPQQRLFLELCWSALEHAAIDPGPGQRVGVYGGVANNTYITALRQEQPELIQQMGEFAAMLASEKDYVATRVANRLNLDGPAVSVHTACSTGLVAVALAAHALAGGQCDVALAGGATVIVPQEGGYLHVEGGMESADGHCRPFDADASGTVFASGGAVVVLKRLEDALADGDTIYAVIRGIGLNNDGGDKASFTAPSVTGQAGAIRMALEHANVSARSIGYVEAHGTGTALGDPIEVSALTRAWQEDTQDVQFCGIGSLKSNLGHTIAAAGVLGLIKAALSLHRELIPGTLHFRRPNPQIDFASTPFRVIASNTPWPRGHEPRRAAVSSFGVGGTNAHLVLEEAPAPAHAPAQDDGRLFLLPLSARTADAALQRARDLADHLERHPGLALADVAATLMRGRRPMPQRLCAVAGDTASAVTALRALKSPVAALAKPRVVFLFPGQGSQHPGMARRLYDEAPAFRVALDRCFELAGAELGPRLRQWMVAAEPGDAEAAAALAETRHAQPALFALSYALTAWLDSLCVQPDAMIGHSIGEYAAACHAGVLSVEDAMAAVIARGAAMYAQPPGAMLAARAGVDTLLPLLPAGVEIAGCNAPGLTVLAGDHAAIDATAVLLESREIGTTRLRVSHAFHSASMEGALPAVEAALSRAPLRAPQRLLYSCVSGAPLQADEATQPAYWARQVRATVQFTRAVQAELDRPEDSVFIEVGSGQALTALLRQHRTRANAVPRVVPLLGPANDPGDAALHALKALGALWCTGVAIAWPVAAGARRVPLPTYPFQGERYWFKRRPPAAAVATPATASLVTTGTATAATPVSPPAIDVKPAMSRLPRLETELKRILSDVSGVPAEEMATDASFVDQGLDSLSLTQATLELERVFGVKLRFRRLLEDLDTPGKLARFLDGELPADRFAPEPAPAPAAAPVAPVAAVQAAPAVAVQPVVTALAPQPAASLDAGGNALHLLLQQQMQLMSQQLALLAGQPLAATAPAAVQPSAVAAAPALPASATTGVAPASPAAQPAAEPAEPEQPSIKALIEKPFGAAARITLDAQHEETPEQRRWLEDFIARYNARTGKSKAFSQQHRKLMADPRVVTGFNPLWKDLVYPIVADRSKGARIWDIDGNEYIDLLSCFGANLLGYQPDDIVEAMMAQLQAGIEVGPQHPLAAEVAQLISEFTGHERVAFCNTGSEAVMGAMRIARTVTGRKTIAIFTNSYHGIFDEVIVRGTRQLRSISAAPGILANAVENVLVLDYASEESLRVLRERGPQLAAIMIEPIQNKCPTLQPREFVQELRRIADASGCALIFDEVVTGFRVAPGGAQEFYGVRADICTYGKVIGGGLPFAAIAGRSHWMDALDGGHWQYGDDSYPEAGVTYFAGTFVRHPLALAAARAALLHLKRGGRELYRSLNERTQRLIDRLNTAFAVRGAPVKAVHCASLWRLAWDDGQKYVSLFYYLVRYHGLHLYEQFGHFVTDAMGEAELDRIFTVFTSALDELMALGFIKPRPGSTPPGGGLSSGSEASGPLTPGQTERWLAGSFDPHARRALNESLCLTLRGDVDLAALEQAVRDVIGRHEAFRLRFDLDEPRQVLDPQARLEVQKIDLRSQPDADAALDAFCTQASEHDFPLDQAPLAAVSLLQLFDGRVVVHLVASHLVFDGWASTVMLAELAEAYRARLSGNPPVLPAAESPRRFAAEEVARMDSPRGREDLAYWSEVLRDPPPLLSLGDRTPPAPRRYAADTVRAHFDAALHGRLLAQARRHNATLFQLLLTAVSVVLARRSGQQDFVVSIPYAGQSLQRHGPLIADGVLDLPLRLRWSAGDDARTLLAHVRDRLMDALEHPLVTQGTVARALNLPAKGDRPAFSGVFFNLNPRIDLSGFAPLEARTHEGRKRGLLSELFFNFYETADGLTLDLHHSSEYYSLERAGELVRELQAVCTALADSLELPVAAAPAPAVDARLLEWNAATAAPLPPHPRVEQWVSAQAAQTPDRVAVEAQGRQLTYRELESRANRIAQLLHARGVGSGQRVGLCLGRSVDLLPALLAVLKTGAAYVPLDPNFPRERLQYMQQDAGLGMVITESRHAELVDLPRERQLRVDEDEASIAAASDAPLLALADAAAPAYVIYTSGSTGKPKGVVVLQRGVVNFLASMQREPGLRPDDRLLAVTTLSFDIAVLELLLPLVTGARTILAQREDAMDGQALAALIAQHGITIMQATPTTWHLLLDEGWKAPAGFRALCGGEALPPALARRLLDAGVTLWNMYGPTETTVWSTVMPITSADDITIGRPIANTTVWILDEQGRCCPIGEPGEICIGGAGVAGGYWNRPDLTAERFFPDPFAKEPGARLYRTGDLGRWREDGRLDHMGRLDHQVKVRGYRIELGEIEAQLDSAPGVSRSVVVTREDQPGDVRLVAYAVPAAGTALEPAALRAHLKKHLPDYMVPTQFVAMAQLPLLPNGKIDRKALPVPPAAASTATPQVPVPAPAPAPAPAATAAPDAAVQEIARLMGEVLGTAPLQPDDHFFELGGHSLLAARLAARLSQQHGRRIGLKVLFDAPTPRALAAALAPQSAAAPAAPVARIPAREDQRSAPLSLMQQRIWFLEQLTPGTAVHNLPSAHRLKGPMNVEALERALQMLVDRQSALRTYFEKTPDGAVQRVLDRFTVGPLPLTDLQHLPQDEREAAMQARCDELATTPFLLEQAPLFSVHLFRMAPQEHVLFFMVHHAVWDGWSFDLFYVELAELYAACCAGRAPRLPELPVSYGDYAAWQRDWMQGEELARQTAHWKERLSPLPAPLELPLDHPRPPRMSGRGASHCILLSPELTRGLHALAQRQGRTLFATLLAAYSALLYRVTQQEDFVIGTPVRGREQPELEPLMGFFVNALPLRLQPQAETRFRDWLERVHEVVVDAFAYPDVPLEHLVRELNVPRDPSRPMVFQALFSFQDVRERPLRWADLSHERAIIRLHSAAEDIGLWCVETPSGVECNFTYAADLFEHDSIVRLAAGFEQILQQVVADAERPLAAYPLLSPADRIQLARWNDTGMGYDPAAATIPQLLAGPVQRHPAAVALRRGPRSLTYAELEALSNRLAHALRARGISRGQLVGLCLERSPEMLVAQLAILKAGAAYVPLDPAFPAERLAYMAQDAQLALLLTQSSLTGLLPWPRERTLLVDADAALLAAQPDSPPPADELAARPEDAAYVIYTSGSTGRPKGVVVPHRAVVNFLLSMARAPGLSASDRLLAVTTLSFDIAVLELLLPLSVGAQIVLASRDEAMDGQALCALLLSSQATVMQATPATWRMLVEAGWAGSPAFKALIGGEPLPPDLAAQLLERCGQLWNMYGPTETTVWSTIMRITDARDITIGRPIANTQVHILDPRGQPCPIGVPGEICIGGDGVTLGYLRRPELTAERFIDDPWRPGARLYRTGDRGRWRHDGLLEHHGRMDFQVKVRGYRIELGEIEANLATHPQVARNVVIVREDRPGDARLVAYVVPRDEMPGAQALREHLRQSLPEYMLPQHYVQLQAIPLLPNGKIDRKALPAPTEASADASAPVRDAAAPRTPAEAAVAEIWKRLLGIEHVSPSDNFFDLGGHSLLAMRAVGEMEAALGSRIPVRRLIFETLAQLAETSTTTEPPRHARTADTPRKPWFNRLLNAVGMRTSAGNG</sequence>
<evidence type="ECO:0000256" key="7">
    <source>
        <dbReference type="SAM" id="MobiDB-lite"/>
    </source>
</evidence>
<dbReference type="GO" id="GO:0005835">
    <property type="term" value="C:fatty acid synthase complex"/>
    <property type="evidence" value="ECO:0007669"/>
    <property type="project" value="InterPro"/>
</dbReference>
<dbReference type="SUPFAM" id="SSF56801">
    <property type="entry name" value="Acetyl-CoA synthetase-like"/>
    <property type="match status" value="3"/>
</dbReference>
<dbReference type="NCBIfam" id="NF003417">
    <property type="entry name" value="PRK04813.1"/>
    <property type="match status" value="3"/>
</dbReference>
<dbReference type="InterPro" id="IPR020845">
    <property type="entry name" value="AMP-binding_CS"/>
</dbReference>
<dbReference type="EMBL" id="SLXF01000001">
    <property type="protein sequence ID" value="TCP09697.1"/>
    <property type="molecule type" value="Genomic_DNA"/>
</dbReference>
<dbReference type="SUPFAM" id="SSF52151">
    <property type="entry name" value="FabD/lysophospholipase-like"/>
    <property type="match status" value="1"/>
</dbReference>
<dbReference type="InterPro" id="IPR003965">
    <property type="entry name" value="Fatty_acid_synthase"/>
</dbReference>
<dbReference type="Pfam" id="PF13193">
    <property type="entry name" value="AMP-binding_C"/>
    <property type="match status" value="3"/>
</dbReference>
<evidence type="ECO:0000313" key="11">
    <source>
        <dbReference type="Proteomes" id="UP000294772"/>
    </source>
</evidence>
<dbReference type="FunFam" id="2.30.38.10:FF:000001">
    <property type="entry name" value="Non-ribosomal peptide synthetase PvdI"/>
    <property type="match status" value="1"/>
</dbReference>
<dbReference type="PANTHER" id="PTHR45527">
    <property type="entry name" value="NONRIBOSOMAL PEPTIDE SYNTHETASE"/>
    <property type="match status" value="1"/>
</dbReference>
<dbReference type="CDD" id="cd12116">
    <property type="entry name" value="A_NRPS_Ta1_like"/>
    <property type="match status" value="2"/>
</dbReference>
<evidence type="ECO:0000313" key="10">
    <source>
        <dbReference type="EMBL" id="TCP09697.1"/>
    </source>
</evidence>
<dbReference type="PROSITE" id="PS00606">
    <property type="entry name" value="KS3_1"/>
    <property type="match status" value="1"/>
</dbReference>
<evidence type="ECO:0000256" key="5">
    <source>
        <dbReference type="ARBA" id="ARBA00022898"/>
    </source>
</evidence>
<dbReference type="FunFam" id="3.30.300.30:FF:000010">
    <property type="entry name" value="Enterobactin synthetase component F"/>
    <property type="match status" value="2"/>
</dbReference>
<dbReference type="InterPro" id="IPR015421">
    <property type="entry name" value="PyrdxlP-dep_Trfase_major"/>
</dbReference>
<dbReference type="InterPro" id="IPR009081">
    <property type="entry name" value="PP-bd_ACP"/>
</dbReference>
<dbReference type="Pfam" id="PF00202">
    <property type="entry name" value="Aminotran_3"/>
    <property type="match status" value="1"/>
</dbReference>
<feature type="domain" description="Carrier" evidence="8">
    <location>
        <begin position="521"/>
        <end position="596"/>
    </location>
</feature>